<reference evidence="2" key="3">
    <citation type="submission" date="2025-08" db="UniProtKB">
        <authorList>
            <consortium name="Ensembl"/>
        </authorList>
    </citation>
    <scope>IDENTIFICATION</scope>
</reference>
<keyword evidence="1" id="KW-0472">Membrane</keyword>
<dbReference type="HOGENOM" id="CLU_2941020_0_0_1"/>
<organism evidence="2 3">
    <name type="scientific">Ciona intestinalis</name>
    <name type="common">Transparent sea squirt</name>
    <name type="synonym">Ascidia intestinalis</name>
    <dbReference type="NCBI Taxonomy" id="7719"/>
    <lineage>
        <taxon>Eukaryota</taxon>
        <taxon>Metazoa</taxon>
        <taxon>Chordata</taxon>
        <taxon>Tunicata</taxon>
        <taxon>Ascidiacea</taxon>
        <taxon>Phlebobranchia</taxon>
        <taxon>Cionidae</taxon>
        <taxon>Ciona</taxon>
    </lineage>
</organism>
<evidence type="ECO:0000256" key="1">
    <source>
        <dbReference type="SAM" id="Phobius"/>
    </source>
</evidence>
<accession>H2XR67</accession>
<keyword evidence="1" id="KW-0812">Transmembrane</keyword>
<evidence type="ECO:0000313" key="3">
    <source>
        <dbReference type="Proteomes" id="UP000008144"/>
    </source>
</evidence>
<proteinExistence type="predicted"/>
<dbReference type="AlphaFoldDB" id="H2XR67"/>
<dbReference type="Ensembl" id="ENSCINT00000036971.1">
    <property type="protein sequence ID" value="ENSCINP00000032151.1"/>
    <property type="gene ID" value="ENSCING00000022132.1"/>
</dbReference>
<reference evidence="2" key="2">
    <citation type="journal article" date="2008" name="Genome Biol.">
        <title>Improved genome assembly and evidence-based global gene model set for the chordate Ciona intestinalis: new insight into intron and operon populations.</title>
        <authorList>
            <person name="Satou Y."/>
            <person name="Mineta K."/>
            <person name="Ogasawara M."/>
            <person name="Sasakura Y."/>
            <person name="Shoguchi E."/>
            <person name="Ueno K."/>
            <person name="Yamada L."/>
            <person name="Matsumoto J."/>
            <person name="Wasserscheid J."/>
            <person name="Dewar K."/>
            <person name="Wiley G.B."/>
            <person name="Macmil S.L."/>
            <person name="Roe B.A."/>
            <person name="Zeller R.W."/>
            <person name="Hastings K.E."/>
            <person name="Lemaire P."/>
            <person name="Lindquist E."/>
            <person name="Endo T."/>
            <person name="Hotta K."/>
            <person name="Inaba K."/>
        </authorList>
    </citation>
    <scope>NUCLEOTIDE SEQUENCE [LARGE SCALE GENOMIC DNA]</scope>
    <source>
        <strain evidence="2">wild type</strain>
    </source>
</reference>
<keyword evidence="1" id="KW-1133">Transmembrane helix</keyword>
<reference evidence="3" key="1">
    <citation type="journal article" date="2002" name="Science">
        <title>The draft genome of Ciona intestinalis: insights into chordate and vertebrate origins.</title>
        <authorList>
            <person name="Dehal P."/>
            <person name="Satou Y."/>
            <person name="Campbell R.K."/>
            <person name="Chapman J."/>
            <person name="Degnan B."/>
            <person name="De Tomaso A."/>
            <person name="Davidson B."/>
            <person name="Di Gregorio A."/>
            <person name="Gelpke M."/>
            <person name="Goodstein D.M."/>
            <person name="Harafuji N."/>
            <person name="Hastings K.E."/>
            <person name="Ho I."/>
            <person name="Hotta K."/>
            <person name="Huang W."/>
            <person name="Kawashima T."/>
            <person name="Lemaire P."/>
            <person name="Martinez D."/>
            <person name="Meinertzhagen I.A."/>
            <person name="Necula S."/>
            <person name="Nonaka M."/>
            <person name="Putnam N."/>
            <person name="Rash S."/>
            <person name="Saiga H."/>
            <person name="Satake M."/>
            <person name="Terry A."/>
            <person name="Yamada L."/>
            <person name="Wang H.G."/>
            <person name="Awazu S."/>
            <person name="Azumi K."/>
            <person name="Boore J."/>
            <person name="Branno M."/>
            <person name="Chin-Bow S."/>
            <person name="DeSantis R."/>
            <person name="Doyle S."/>
            <person name="Francino P."/>
            <person name="Keys D.N."/>
            <person name="Haga S."/>
            <person name="Hayashi H."/>
            <person name="Hino K."/>
            <person name="Imai K.S."/>
            <person name="Inaba K."/>
            <person name="Kano S."/>
            <person name="Kobayashi K."/>
            <person name="Kobayashi M."/>
            <person name="Lee B.I."/>
            <person name="Makabe K.W."/>
            <person name="Manohar C."/>
            <person name="Matassi G."/>
            <person name="Medina M."/>
            <person name="Mochizuki Y."/>
            <person name="Mount S."/>
            <person name="Morishita T."/>
            <person name="Miura S."/>
            <person name="Nakayama A."/>
            <person name="Nishizaka S."/>
            <person name="Nomoto H."/>
            <person name="Ohta F."/>
            <person name="Oishi K."/>
            <person name="Rigoutsos I."/>
            <person name="Sano M."/>
            <person name="Sasaki A."/>
            <person name="Sasakura Y."/>
            <person name="Shoguchi E."/>
            <person name="Shin-i T."/>
            <person name="Spagnuolo A."/>
            <person name="Stainier D."/>
            <person name="Suzuki M.M."/>
            <person name="Tassy O."/>
            <person name="Takatori N."/>
            <person name="Tokuoka M."/>
            <person name="Yagi K."/>
            <person name="Yoshizaki F."/>
            <person name="Wada S."/>
            <person name="Zhang C."/>
            <person name="Hyatt P.D."/>
            <person name="Larimer F."/>
            <person name="Detter C."/>
            <person name="Doggett N."/>
            <person name="Glavina T."/>
            <person name="Hawkins T."/>
            <person name="Richardson P."/>
            <person name="Lucas S."/>
            <person name="Kohara Y."/>
            <person name="Levine M."/>
            <person name="Satoh N."/>
            <person name="Rokhsar D.S."/>
        </authorList>
    </citation>
    <scope>NUCLEOTIDE SEQUENCE [LARGE SCALE GENOMIC DNA]</scope>
</reference>
<dbReference type="Proteomes" id="UP000008144">
    <property type="component" value="Chromosome 9"/>
</dbReference>
<keyword evidence="3" id="KW-1185">Reference proteome</keyword>
<name>H2XR67_CIOIN</name>
<evidence type="ECO:0000313" key="2">
    <source>
        <dbReference type="Ensembl" id="ENSCINP00000032151.1"/>
    </source>
</evidence>
<dbReference type="InParanoid" id="H2XR67"/>
<feature type="transmembrane region" description="Helical" evidence="1">
    <location>
        <begin position="38"/>
        <end position="59"/>
    </location>
</feature>
<protein>
    <submittedName>
        <fullName evidence="2">Uncharacterized protein</fullName>
    </submittedName>
</protein>
<dbReference type="EMBL" id="EAAA01002896">
    <property type="status" value="NOT_ANNOTATED_CDS"/>
    <property type="molecule type" value="Genomic_DNA"/>
</dbReference>
<sequence length="60" mass="7535">MLMNCHCFNTKHRVIQMHCWYTERLQVHRDYFDLGSFYFFKPVCLFIYIFYISLICTFCF</sequence>
<reference evidence="2" key="4">
    <citation type="submission" date="2025-09" db="UniProtKB">
        <authorList>
            <consortium name="Ensembl"/>
        </authorList>
    </citation>
    <scope>IDENTIFICATION</scope>
</reference>